<reference evidence="2 3" key="1">
    <citation type="journal article" date="2019" name="Sci. Rep.">
        <title>Orb-weaving spider Araneus ventricosus genome elucidates the spidroin gene catalogue.</title>
        <authorList>
            <person name="Kono N."/>
            <person name="Nakamura H."/>
            <person name="Ohtoshi R."/>
            <person name="Moran D.A.P."/>
            <person name="Shinohara A."/>
            <person name="Yoshida Y."/>
            <person name="Fujiwara M."/>
            <person name="Mori M."/>
            <person name="Tomita M."/>
            <person name="Arakawa K."/>
        </authorList>
    </citation>
    <scope>NUCLEOTIDE SEQUENCE [LARGE SCALE GENOMIC DNA]</scope>
</reference>
<dbReference type="EMBL" id="BGPR01041174">
    <property type="protein sequence ID" value="GBO17414.1"/>
    <property type="molecule type" value="Genomic_DNA"/>
</dbReference>
<dbReference type="Proteomes" id="UP000499080">
    <property type="component" value="Unassembled WGS sequence"/>
</dbReference>
<dbReference type="AlphaFoldDB" id="A0A4Y2UZ89"/>
<name>A0A4Y2UZ89_ARAVE</name>
<protein>
    <submittedName>
        <fullName evidence="2">Uncharacterized protein</fullName>
    </submittedName>
</protein>
<accession>A0A4Y2UZ89</accession>
<comment type="caution">
    <text evidence="2">The sequence shown here is derived from an EMBL/GenBank/DDBJ whole genome shotgun (WGS) entry which is preliminary data.</text>
</comment>
<evidence type="ECO:0000313" key="2">
    <source>
        <dbReference type="EMBL" id="GBO17414.1"/>
    </source>
</evidence>
<keyword evidence="3" id="KW-1185">Reference proteome</keyword>
<sequence>MTPGLEPPLQTSAPQGGEDVLAPTYDLTGSSPLPGKPRQAFSSESGFLNLELSGPEAETSREQNLISIFYNGWITFLELLLTFKRHCLAHKGEIGFLKTVS</sequence>
<proteinExistence type="predicted"/>
<evidence type="ECO:0000256" key="1">
    <source>
        <dbReference type="SAM" id="MobiDB-lite"/>
    </source>
</evidence>
<organism evidence="2 3">
    <name type="scientific">Araneus ventricosus</name>
    <name type="common">Orbweaver spider</name>
    <name type="synonym">Epeira ventricosa</name>
    <dbReference type="NCBI Taxonomy" id="182803"/>
    <lineage>
        <taxon>Eukaryota</taxon>
        <taxon>Metazoa</taxon>
        <taxon>Ecdysozoa</taxon>
        <taxon>Arthropoda</taxon>
        <taxon>Chelicerata</taxon>
        <taxon>Arachnida</taxon>
        <taxon>Araneae</taxon>
        <taxon>Araneomorphae</taxon>
        <taxon>Entelegynae</taxon>
        <taxon>Araneoidea</taxon>
        <taxon>Araneidae</taxon>
        <taxon>Araneus</taxon>
    </lineage>
</organism>
<feature type="region of interest" description="Disordered" evidence="1">
    <location>
        <begin position="1"/>
        <end position="39"/>
    </location>
</feature>
<evidence type="ECO:0000313" key="3">
    <source>
        <dbReference type="Proteomes" id="UP000499080"/>
    </source>
</evidence>
<gene>
    <name evidence="2" type="ORF">AVEN_203072_1</name>
</gene>